<keyword evidence="3" id="KW-0805">Transcription regulation</keyword>
<proteinExistence type="predicted"/>
<dbReference type="PANTHER" id="PTHR47660">
    <property type="entry name" value="TRANSCRIPTION FACTOR WITH C2H2 AND ZN(2)-CYS(6) DNA BINDING DOMAIN (EUROFUNG)-RELATED-RELATED"/>
    <property type="match status" value="1"/>
</dbReference>
<organism evidence="9">
    <name type="scientific">Bionectria ochroleuca</name>
    <name type="common">Gliocladium roseum</name>
    <dbReference type="NCBI Taxonomy" id="29856"/>
    <lineage>
        <taxon>Eukaryota</taxon>
        <taxon>Fungi</taxon>
        <taxon>Dikarya</taxon>
        <taxon>Ascomycota</taxon>
        <taxon>Pezizomycotina</taxon>
        <taxon>Sordariomycetes</taxon>
        <taxon>Hypocreomycetidae</taxon>
        <taxon>Hypocreales</taxon>
        <taxon>Bionectriaceae</taxon>
        <taxon>Clonostachys</taxon>
    </lineage>
</organism>
<dbReference type="EMBL" id="CDPU01000040">
    <property type="protein sequence ID" value="CEO54100.1"/>
    <property type="molecule type" value="Genomic_DNA"/>
</dbReference>
<reference evidence="9" key="1">
    <citation type="submission" date="2015-01" db="EMBL/GenBank/DDBJ databases">
        <authorList>
            <person name="Durling Mikael"/>
        </authorList>
    </citation>
    <scope>NUCLEOTIDE SEQUENCE</scope>
</reference>
<evidence type="ECO:0000256" key="4">
    <source>
        <dbReference type="ARBA" id="ARBA00023163"/>
    </source>
</evidence>
<accession>A0A0B7KGP8</accession>
<feature type="domain" description="Zn(2)-C6 fungal-type" evidence="7">
    <location>
        <begin position="53"/>
        <end position="82"/>
    </location>
</feature>
<keyword evidence="2" id="KW-0862">Zinc</keyword>
<keyword evidence="6" id="KW-0863">Zinc-finger</keyword>
<dbReference type="AlphaFoldDB" id="A0A0B7KGP8"/>
<keyword evidence="5" id="KW-0539">Nucleus</keyword>
<dbReference type="InterPro" id="IPR036864">
    <property type="entry name" value="Zn2-C6_fun-type_DNA-bd_sf"/>
</dbReference>
<evidence type="ECO:0000259" key="7">
    <source>
        <dbReference type="PROSITE" id="PS50048"/>
    </source>
</evidence>
<dbReference type="CDD" id="cd00067">
    <property type="entry name" value="GAL4"/>
    <property type="match status" value="1"/>
</dbReference>
<evidence type="ECO:0000256" key="1">
    <source>
        <dbReference type="ARBA" id="ARBA00022723"/>
    </source>
</evidence>
<dbReference type="InterPro" id="IPR001138">
    <property type="entry name" value="Zn2Cys6_DnaBD"/>
</dbReference>
<dbReference type="PROSITE" id="PS50048">
    <property type="entry name" value="ZN2_CY6_FUNGAL_2"/>
    <property type="match status" value="1"/>
</dbReference>
<name>A0A0B7KGP8_BIOOC</name>
<evidence type="ECO:0000256" key="3">
    <source>
        <dbReference type="ARBA" id="ARBA00023015"/>
    </source>
</evidence>
<dbReference type="InterPro" id="IPR013087">
    <property type="entry name" value="Znf_C2H2_type"/>
</dbReference>
<feature type="domain" description="C2H2-type" evidence="8">
    <location>
        <begin position="18"/>
        <end position="47"/>
    </location>
</feature>
<protein>
    <recommendedName>
        <fullName evidence="10">Zn(2)-C6 fungal-type domain-containing protein</fullName>
    </recommendedName>
</protein>
<dbReference type="Gene3D" id="4.10.240.10">
    <property type="entry name" value="Zn(2)-C6 fungal-type DNA-binding domain"/>
    <property type="match status" value="1"/>
</dbReference>
<keyword evidence="1" id="KW-0479">Metal-binding</keyword>
<evidence type="ECO:0000256" key="2">
    <source>
        <dbReference type="ARBA" id="ARBA00022833"/>
    </source>
</evidence>
<dbReference type="SMART" id="SM00066">
    <property type="entry name" value="GAL4"/>
    <property type="match status" value="1"/>
</dbReference>
<dbReference type="SUPFAM" id="SSF57701">
    <property type="entry name" value="Zn2/Cys6 DNA-binding domain"/>
    <property type="match status" value="1"/>
</dbReference>
<evidence type="ECO:0000313" key="9">
    <source>
        <dbReference type="EMBL" id="CEO54100.1"/>
    </source>
</evidence>
<sequence length="503" mass="56486">MDLSPELSPGKASLGALHLCAICQKPFLNESSYNRHVLYCRRTRSKPRARLKSCQACIKSKRKCSGQHPCQRCTNKGAECLYTTSTPGHMTTATAGTSSETGDKMVESTDNVIQSVNGQAVNSKGQHSTPSGDEDAIDWDYLNFEASEMHLLGSSLIDSSLSYQYESPESMMPNELLPPRSNTGILDTCHSTLASPNGLLLSEQASRDKGECAVAGSRQSYSELLCCIPMKDPISNFTANIVMQMLCAFPQMMLRRETFPPFIHGHWHCTESGSVAPLPKPLVSCMGLAQVFASYNVDTRPFLWEKIREEQCSSADKAYRRQFSKHDHLAAIQALLIYIMMRVVDCSKTDLDLNLELLITYQGLCDNFKDVCKEPFYQHERACLSSSWEDWVFAESRRRTAIVWLLMTQMIHIKIGVPCDSFPSFRDVPLSSPKSLWEARTRSQWEKEYRIYKDSPVGGLDVFGDLYDACKHKHVRENQLKLNSWNSTVDNLGSLLNLGAEII</sequence>
<dbReference type="PROSITE" id="PS50157">
    <property type="entry name" value="ZINC_FINGER_C2H2_2"/>
    <property type="match status" value="1"/>
</dbReference>
<keyword evidence="4" id="KW-0804">Transcription</keyword>
<dbReference type="GO" id="GO:0008270">
    <property type="term" value="F:zinc ion binding"/>
    <property type="evidence" value="ECO:0007669"/>
    <property type="project" value="UniProtKB-KW"/>
</dbReference>
<dbReference type="Pfam" id="PF00172">
    <property type="entry name" value="Zn_clus"/>
    <property type="match status" value="1"/>
</dbReference>
<evidence type="ECO:0000256" key="6">
    <source>
        <dbReference type="PROSITE-ProRule" id="PRU00042"/>
    </source>
</evidence>
<dbReference type="GO" id="GO:0000981">
    <property type="term" value="F:DNA-binding transcription factor activity, RNA polymerase II-specific"/>
    <property type="evidence" value="ECO:0007669"/>
    <property type="project" value="InterPro"/>
</dbReference>
<gene>
    <name evidence="9" type="ORF">BN869_000010158_1</name>
</gene>
<dbReference type="PANTHER" id="PTHR47660:SF3">
    <property type="entry name" value="FINGER DOMAIN PROTEIN, PUTATIVE (AFU_ORTHOLOGUE AFUA_4G03310)-RELATED"/>
    <property type="match status" value="1"/>
</dbReference>
<evidence type="ECO:0008006" key="10">
    <source>
        <dbReference type="Google" id="ProtNLM"/>
    </source>
</evidence>
<evidence type="ECO:0000256" key="5">
    <source>
        <dbReference type="ARBA" id="ARBA00023242"/>
    </source>
</evidence>
<evidence type="ECO:0000259" key="8">
    <source>
        <dbReference type="PROSITE" id="PS50157"/>
    </source>
</evidence>